<organism evidence="3 4">
    <name type="scientific">Cytobacillus horneckiae</name>
    <dbReference type="NCBI Taxonomy" id="549687"/>
    <lineage>
        <taxon>Bacteria</taxon>
        <taxon>Bacillati</taxon>
        <taxon>Bacillota</taxon>
        <taxon>Bacilli</taxon>
        <taxon>Bacillales</taxon>
        <taxon>Bacillaceae</taxon>
        <taxon>Cytobacillus</taxon>
    </lineage>
</organism>
<dbReference type="Gene3D" id="3.40.50.720">
    <property type="entry name" value="NAD(P)-binding Rossmann-like Domain"/>
    <property type="match status" value="1"/>
</dbReference>
<gene>
    <name evidence="3" type="ORF">CWS20_27175</name>
</gene>
<keyword evidence="2" id="KW-0560">Oxidoreductase</keyword>
<dbReference type="NCBIfam" id="NF005559">
    <property type="entry name" value="PRK07231.1"/>
    <property type="match status" value="1"/>
</dbReference>
<dbReference type="Proteomes" id="UP000233343">
    <property type="component" value="Unassembled WGS sequence"/>
</dbReference>
<dbReference type="EMBL" id="PISD01000093">
    <property type="protein sequence ID" value="PKG25840.1"/>
    <property type="molecule type" value="Genomic_DNA"/>
</dbReference>
<accession>A0A2N0Z8M7</accession>
<evidence type="ECO:0000256" key="1">
    <source>
        <dbReference type="ARBA" id="ARBA00006484"/>
    </source>
</evidence>
<dbReference type="PRINTS" id="PR00081">
    <property type="entry name" value="GDHRDH"/>
</dbReference>
<dbReference type="CDD" id="cd05233">
    <property type="entry name" value="SDR_c"/>
    <property type="match status" value="1"/>
</dbReference>
<dbReference type="SUPFAM" id="SSF51735">
    <property type="entry name" value="NAD(P)-binding Rossmann-fold domains"/>
    <property type="match status" value="1"/>
</dbReference>
<dbReference type="PRINTS" id="PR00080">
    <property type="entry name" value="SDRFAMILY"/>
</dbReference>
<name>A0A2N0Z8M7_9BACI</name>
<evidence type="ECO:0000313" key="4">
    <source>
        <dbReference type="Proteomes" id="UP000233343"/>
    </source>
</evidence>
<protein>
    <submittedName>
        <fullName evidence="3">NAD(P)-dependent oxidoreductase</fullName>
    </submittedName>
</protein>
<evidence type="ECO:0000256" key="2">
    <source>
        <dbReference type="ARBA" id="ARBA00023002"/>
    </source>
</evidence>
<dbReference type="GO" id="GO:0008206">
    <property type="term" value="P:bile acid metabolic process"/>
    <property type="evidence" value="ECO:0007669"/>
    <property type="project" value="UniProtKB-ARBA"/>
</dbReference>
<dbReference type="GO" id="GO:0016616">
    <property type="term" value="F:oxidoreductase activity, acting on the CH-OH group of donors, NAD or NADP as acceptor"/>
    <property type="evidence" value="ECO:0007669"/>
    <property type="project" value="TreeGrafter"/>
</dbReference>
<dbReference type="PANTHER" id="PTHR42760">
    <property type="entry name" value="SHORT-CHAIN DEHYDROGENASES/REDUCTASES FAMILY MEMBER"/>
    <property type="match status" value="1"/>
</dbReference>
<keyword evidence="4" id="KW-1185">Reference proteome</keyword>
<dbReference type="InterPro" id="IPR002347">
    <property type="entry name" value="SDR_fam"/>
</dbReference>
<reference evidence="3 4" key="1">
    <citation type="journal article" date="2010" name="Int. J. Syst. Evol. Microbiol.">
        <title>Bacillus horneckiae sp. nov., isolated from a spacecraft-assembly clean room.</title>
        <authorList>
            <person name="Vaishampayan P."/>
            <person name="Probst A."/>
            <person name="Krishnamurthi S."/>
            <person name="Ghosh S."/>
            <person name="Osman S."/>
            <person name="McDowall A."/>
            <person name="Ruckmani A."/>
            <person name="Mayilraj S."/>
            <person name="Venkateswaran K."/>
        </authorList>
    </citation>
    <scope>NUCLEOTIDE SEQUENCE [LARGE SCALE GENOMIC DNA]</scope>
    <source>
        <strain evidence="4">1PO1SC</strain>
    </source>
</reference>
<proteinExistence type="inferred from homology"/>
<sequence>MNLDGKTVVVTGGASGIGLATVNAFIDKGSKVVLADFNEQAGKTIEQQFKNEGKEVKFVKVDVSDEQSIKNMVAETVNAFGQIDILVNNAGFGSMSPTHERSYEDYLKIVNVNQGGVFLGSKYAITEMLKTGGGSIINTASILGYVAQAGALPYNAAKGAVVTMTKSLAVEYADKNIRVNAVAPGFIESGAVNKEALGDFYDGLVDKHPIGRLGRPEEIAHAIIFLAENEFITGTTVTVDGGYTAI</sequence>
<dbReference type="AlphaFoldDB" id="A0A2N0Z8M7"/>
<dbReference type="Pfam" id="PF13561">
    <property type="entry name" value="adh_short_C2"/>
    <property type="match status" value="1"/>
</dbReference>
<dbReference type="PROSITE" id="PS00061">
    <property type="entry name" value="ADH_SHORT"/>
    <property type="match status" value="1"/>
</dbReference>
<dbReference type="FunFam" id="3.40.50.720:FF:000084">
    <property type="entry name" value="Short-chain dehydrogenase reductase"/>
    <property type="match status" value="1"/>
</dbReference>
<dbReference type="InterPro" id="IPR020904">
    <property type="entry name" value="Sc_DH/Rdtase_CS"/>
</dbReference>
<evidence type="ECO:0000313" key="3">
    <source>
        <dbReference type="EMBL" id="PKG25840.1"/>
    </source>
</evidence>
<comment type="similarity">
    <text evidence="1">Belongs to the short-chain dehydrogenases/reductases (SDR) family.</text>
</comment>
<comment type="caution">
    <text evidence="3">The sequence shown here is derived from an EMBL/GenBank/DDBJ whole genome shotgun (WGS) entry which is preliminary data.</text>
</comment>
<dbReference type="InterPro" id="IPR036291">
    <property type="entry name" value="NAD(P)-bd_dom_sf"/>
</dbReference>